<reference evidence="1" key="1">
    <citation type="submission" date="2021-02" db="EMBL/GenBank/DDBJ databases">
        <authorList>
            <person name="Dougan E. K."/>
            <person name="Rhodes N."/>
            <person name="Thang M."/>
            <person name="Chan C."/>
        </authorList>
    </citation>
    <scope>NUCLEOTIDE SEQUENCE</scope>
</reference>
<dbReference type="Gene3D" id="1.20.5.2050">
    <property type="match status" value="1"/>
</dbReference>
<organism evidence="1 2">
    <name type="scientific">Polarella glacialis</name>
    <name type="common">Dinoflagellate</name>
    <dbReference type="NCBI Taxonomy" id="89957"/>
    <lineage>
        <taxon>Eukaryota</taxon>
        <taxon>Sar</taxon>
        <taxon>Alveolata</taxon>
        <taxon>Dinophyceae</taxon>
        <taxon>Suessiales</taxon>
        <taxon>Suessiaceae</taxon>
        <taxon>Polarella</taxon>
    </lineage>
</organism>
<comment type="caution">
    <text evidence="1">The sequence shown here is derived from an EMBL/GenBank/DDBJ whole genome shotgun (WGS) entry which is preliminary data.</text>
</comment>
<proteinExistence type="predicted"/>
<gene>
    <name evidence="1" type="ORF">PGLA2088_LOCUS33230</name>
</gene>
<protein>
    <submittedName>
        <fullName evidence="1">Uncharacterized protein</fullName>
    </submittedName>
</protein>
<dbReference type="EMBL" id="CAJNNW010030801">
    <property type="protein sequence ID" value="CAE8704532.1"/>
    <property type="molecule type" value="Genomic_DNA"/>
</dbReference>
<evidence type="ECO:0000313" key="2">
    <source>
        <dbReference type="Proteomes" id="UP000626109"/>
    </source>
</evidence>
<sequence>MPLARCQLARCRTPGHLATAMSGMGSISCRRFASSALNSSATRIPAAALQEAIQASKSLPRGSEASIHHLLESFEAAAPELMTSGRCLALALQLPLANGAEKPVKRLLLLLSRSLRQPGGLPATELPLVPALLQRLGLRDQELFDDFCAACAHSWQEMHPKELSTLIRNTEVYSLLHPTRGTALCRLVASLSSALGGSSEAAAAGGLPAGPPAALAALCHGALAAKSRTTCAPLLEQLRLALQASIEAPGCEEALTAADRVELLGAAGELHPAIGVTTATLRRLLESCQKSLESGSEVQLSPGRLSLVARACGRLTLDLPEESMQLFQALLNHLHGAEARSQEAGPAVSQVLRACRQLPAQLRRQLVDKLLKVDGRFDGLGANELEVRLLLVHDLPLQAAASGDEAGCRVLGSLTRELVQKLLDTIEAQGRHEASCSALANSFLAASTAAHGLSTLSTAEDEATLLEALAVRALDMLDGRWSQLVPLEVHTLFRVPGDPSKVAARAAKHVSSMQDPAALAALLQAALALPATADRLDFATRAALRKLVASIKDSRQLSSMEAALRKGPSPVNDQQRSLLSGIRDQIFGAILKEEPVWNRRPARGYVRYVEQCLERGRRPPRVVAAEEAAPESSVNPLEMPSIVVTTSQAKDIDLPKSGISGVQWHAGMEGWEVKLDVRGRKVLGGYFKPRGYSDEAKEEAREEALRCWEGLHRQHLVRPHSLHT</sequence>
<dbReference type="PROSITE" id="PS51257">
    <property type="entry name" value="PROKAR_LIPOPROTEIN"/>
    <property type="match status" value="1"/>
</dbReference>
<evidence type="ECO:0000313" key="1">
    <source>
        <dbReference type="EMBL" id="CAE8704532.1"/>
    </source>
</evidence>
<accession>A0A813KP14</accession>
<dbReference type="Proteomes" id="UP000626109">
    <property type="component" value="Unassembled WGS sequence"/>
</dbReference>
<dbReference type="AlphaFoldDB" id="A0A813KP14"/>
<name>A0A813KP14_POLGL</name>